<dbReference type="RefSeq" id="WP_011835510.1">
    <property type="nucleotide sequence ID" value="NC_009004.1"/>
</dbReference>
<dbReference type="InterPro" id="IPR011004">
    <property type="entry name" value="Trimer_LpxA-like_sf"/>
</dbReference>
<reference evidence="4 5" key="1">
    <citation type="journal article" date="2007" name="J. Bacteriol.">
        <title>The complete genome sequence of the lactic acid bacterial paradigm Lactococcus lactis subsp. cremoris MG1363.</title>
        <authorList>
            <person name="Wegmann U."/>
            <person name="O'Connell-Motherway M."/>
            <person name="Zomer A."/>
            <person name="Buist G."/>
            <person name="Shearman C."/>
            <person name="Canchaya C."/>
            <person name="Ventura M."/>
            <person name="Goesmann A."/>
            <person name="Gasson M.J."/>
            <person name="Kuipers O.P."/>
            <person name="van Sinderen D."/>
            <person name="Kok J."/>
        </authorList>
    </citation>
    <scope>NUCLEOTIDE SEQUENCE [LARGE SCALE GENOMIC DNA]</scope>
    <source>
        <strain evidence="4 5">MG1363</strain>
    </source>
</reference>
<comment type="similarity">
    <text evidence="3">Belongs to the transferase hexapeptide repeat family.</text>
</comment>
<dbReference type="PANTHER" id="PTHR43017:SF1">
    <property type="entry name" value="ACETYLTRANSFERASE YJL218W-RELATED"/>
    <property type="match status" value="1"/>
</dbReference>
<evidence type="ECO:0000313" key="4">
    <source>
        <dbReference type="EMBL" id="CAL98282.1"/>
    </source>
</evidence>
<dbReference type="EC" id="2.3.1.-" evidence="3"/>
<evidence type="ECO:0000313" key="5">
    <source>
        <dbReference type="Proteomes" id="UP000000364"/>
    </source>
</evidence>
<dbReference type="STRING" id="416870.llmg_1709"/>
<evidence type="ECO:0000256" key="1">
    <source>
        <dbReference type="ARBA" id="ARBA00022679"/>
    </source>
</evidence>
<dbReference type="PhylomeDB" id="A2RLV9"/>
<dbReference type="PROSITE" id="PS00101">
    <property type="entry name" value="HEXAPEP_TRANSFERASES"/>
    <property type="match status" value="1"/>
</dbReference>
<keyword evidence="3 4" id="KW-0012">Acyltransferase</keyword>
<dbReference type="AlphaFoldDB" id="A2RLV9"/>
<dbReference type="GO" id="GO:0008870">
    <property type="term" value="F:galactoside O-acetyltransferase activity"/>
    <property type="evidence" value="ECO:0007669"/>
    <property type="project" value="TreeGrafter"/>
</dbReference>
<keyword evidence="2" id="KW-0677">Repeat</keyword>
<evidence type="ECO:0000256" key="2">
    <source>
        <dbReference type="ARBA" id="ARBA00022737"/>
    </source>
</evidence>
<gene>
    <name evidence="4" type="primary">maa2</name>
    <name evidence="4" type="ordered locus">llmg_1709</name>
</gene>
<dbReference type="PANTHER" id="PTHR43017">
    <property type="entry name" value="GALACTOSIDE O-ACETYLTRANSFERASE"/>
    <property type="match status" value="1"/>
</dbReference>
<dbReference type="CDD" id="cd03357">
    <property type="entry name" value="LbH_MAT_GAT"/>
    <property type="match status" value="1"/>
</dbReference>
<dbReference type="KEGG" id="llm:llmg_1709"/>
<dbReference type="InterPro" id="IPR039369">
    <property type="entry name" value="LacA-like"/>
</dbReference>
<dbReference type="HOGENOM" id="CLU_051638_3_4_9"/>
<evidence type="ECO:0000256" key="3">
    <source>
        <dbReference type="RuleBase" id="RU367021"/>
    </source>
</evidence>
<dbReference type="InterPro" id="IPR018357">
    <property type="entry name" value="Hexapep_transf_CS"/>
</dbReference>
<dbReference type="EMBL" id="AM406671">
    <property type="protein sequence ID" value="CAL98282.1"/>
    <property type="molecule type" value="Genomic_DNA"/>
</dbReference>
<name>A2RLV9_LACLM</name>
<organism evidence="4 5">
    <name type="scientific">Lactococcus lactis subsp. cremoris (strain MG1363)</name>
    <dbReference type="NCBI Taxonomy" id="416870"/>
    <lineage>
        <taxon>Bacteria</taxon>
        <taxon>Bacillati</taxon>
        <taxon>Bacillota</taxon>
        <taxon>Bacilli</taxon>
        <taxon>Lactobacillales</taxon>
        <taxon>Streptococcaceae</taxon>
        <taxon>Lactococcus</taxon>
        <taxon>Lactococcus cremoris subsp. cremoris</taxon>
    </lineage>
</organism>
<dbReference type="SUPFAM" id="SSF51161">
    <property type="entry name" value="Trimeric LpxA-like enzymes"/>
    <property type="match status" value="1"/>
</dbReference>
<proteinExistence type="inferred from homology"/>
<protein>
    <recommendedName>
        <fullName evidence="3">Acetyltransferase</fullName>
        <ecNumber evidence="3">2.3.1.-</ecNumber>
    </recommendedName>
</protein>
<accession>A2RLV9</accession>
<dbReference type="Gene3D" id="2.160.10.10">
    <property type="entry name" value="Hexapeptide repeat proteins"/>
    <property type="match status" value="1"/>
</dbReference>
<keyword evidence="1 3" id="KW-0808">Transferase</keyword>
<dbReference type="Pfam" id="PF00132">
    <property type="entry name" value="Hexapep"/>
    <property type="match status" value="1"/>
</dbReference>
<dbReference type="InterPro" id="IPR001451">
    <property type="entry name" value="Hexapep"/>
</dbReference>
<sequence>MSNYKNRQLLNEINSSNIEQSEKNQKIKELLNVNENLYVTIESPFYFDCGTNIHFSGFFHANMNCTFLDYGDIFFGKNVILGPGVSIYTVNHSLEPAKRFSLEAGTVTIGDNVWIGGSSVINPGITVGNNSVIASGSVVTKSVPENVLVGGNPAKIIKIL</sequence>
<dbReference type="GeneID" id="61109116"/>
<dbReference type="eggNOG" id="COG0110">
    <property type="taxonomic scope" value="Bacteria"/>
</dbReference>
<dbReference type="OrthoDB" id="9812571at2"/>
<dbReference type="Proteomes" id="UP000000364">
    <property type="component" value="Chromosome"/>
</dbReference>
<dbReference type="SMR" id="A2RLV9"/>